<reference evidence="2" key="2">
    <citation type="journal article" date="2020" name="Microorganisms">
        <title>Osmotic Adaptation and Compatible Solute Biosynthesis of Phototrophic Bacteria as Revealed from Genome Analyses.</title>
        <authorList>
            <person name="Imhoff J.F."/>
            <person name="Rahn T."/>
            <person name="Kunzel S."/>
            <person name="Keller A."/>
            <person name="Neulinger S.C."/>
        </authorList>
    </citation>
    <scope>NUCLEOTIDE SEQUENCE</scope>
    <source>
        <strain evidence="2">DSM 11080</strain>
    </source>
</reference>
<organism evidence="2 3">
    <name type="scientific">Halochromatium glycolicum</name>
    <dbReference type="NCBI Taxonomy" id="85075"/>
    <lineage>
        <taxon>Bacteria</taxon>
        <taxon>Pseudomonadati</taxon>
        <taxon>Pseudomonadota</taxon>
        <taxon>Gammaproteobacteria</taxon>
        <taxon>Chromatiales</taxon>
        <taxon>Chromatiaceae</taxon>
        <taxon>Halochromatium</taxon>
    </lineage>
</organism>
<evidence type="ECO:0000256" key="1">
    <source>
        <dbReference type="SAM" id="MobiDB-lite"/>
    </source>
</evidence>
<proteinExistence type="predicted"/>
<dbReference type="EMBL" id="NRSJ01000006">
    <property type="protein sequence ID" value="MBK1703942.1"/>
    <property type="molecule type" value="Genomic_DNA"/>
</dbReference>
<evidence type="ECO:0000313" key="2">
    <source>
        <dbReference type="EMBL" id="MBK1703942.1"/>
    </source>
</evidence>
<dbReference type="AlphaFoldDB" id="A0AAJ0X9N2"/>
<evidence type="ECO:0000313" key="3">
    <source>
        <dbReference type="Proteomes" id="UP001296776"/>
    </source>
</evidence>
<reference evidence="2" key="1">
    <citation type="submission" date="2017-08" db="EMBL/GenBank/DDBJ databases">
        <authorList>
            <person name="Imhoff J.F."/>
            <person name="Rahn T."/>
            <person name="Kuenzel S."/>
            <person name="Neulinger S.C."/>
        </authorList>
    </citation>
    <scope>NUCLEOTIDE SEQUENCE</scope>
    <source>
        <strain evidence="2">DSM 11080</strain>
    </source>
</reference>
<comment type="caution">
    <text evidence="2">The sequence shown here is derived from an EMBL/GenBank/DDBJ whole genome shotgun (WGS) entry which is preliminary data.</text>
</comment>
<protein>
    <submittedName>
        <fullName evidence="2">Uncharacterized protein</fullName>
    </submittedName>
</protein>
<dbReference type="RefSeq" id="WP_200345116.1">
    <property type="nucleotide sequence ID" value="NZ_NRSJ01000006.1"/>
</dbReference>
<feature type="region of interest" description="Disordered" evidence="1">
    <location>
        <begin position="124"/>
        <end position="149"/>
    </location>
</feature>
<dbReference type="Proteomes" id="UP001296776">
    <property type="component" value="Unassembled WGS sequence"/>
</dbReference>
<name>A0AAJ0X9N2_9GAMM</name>
<gene>
    <name evidence="2" type="ORF">CKO40_05145</name>
</gene>
<accession>A0AAJ0X9N2</accession>
<keyword evidence="3" id="KW-1185">Reference proteome</keyword>
<sequence>MRPAFEASPAQGRTLVLLWALVAALAVAVFSVATIKLWPLLQSPVSERAPLNPSCSLHAGPCSVRFDSGGEVVLEIVPRAIPAVHPLQIQVTLRNLPAPQSVEVDFAGVKMDMGFNRTRLRPRLDTGMRESPGPVEDRRPGAPLARPEPLQWRGQGMLPVCVRDRMTWEARVLLQFPQRLLAAPFRFETLRPGQR</sequence>